<dbReference type="Pfam" id="PF01425">
    <property type="entry name" value="Amidase"/>
    <property type="match status" value="1"/>
</dbReference>
<dbReference type="PROSITE" id="PS00571">
    <property type="entry name" value="AMIDASES"/>
    <property type="match status" value="1"/>
</dbReference>
<evidence type="ECO:0000259" key="1">
    <source>
        <dbReference type="Pfam" id="PF01425"/>
    </source>
</evidence>
<dbReference type="AlphaFoldDB" id="A0A1I7H7N2"/>
<sequence length="465" mass="50055">MNPHLWTISEYQQHLAKRDISAEEAVRDTLARIRQFDPALHAYIHVSETAVEEARQIDERLAQGLPVGPLAGVPVAVKDLIDTEDMPTTYGGLHFAGRRPSRTATAVARLRAAGAIVIGKTNLHEYAYGTTNENPHYGRARNPWNRAKIPGGSSGGSGVAIAAGLAMAALGTDTGGSVRIPAALCGHVGLKPTYGLVSKAGVFPLADSLDHVGPMARSVLDAALLLSVLAGPDPRDPTTVRIPPRAYHQVQPKARARVGVPKSFFFDKCHAGVAQTVQAALRTLQEHGFDLVEVDLPNAHQVPEMQNAIISSEALDVHEALLKAHPEQYGEDVRKRLESGYEIRGHQVVTATRFRRQFATEMQQVFAQVDVIATPATPITATDVGQQKAHIRAQEVLVRAHLTRYTNPWNLTGLPAITLPCGLAPDGLPVGLQLVGPRFGEMKLLAVALAAESALPWNPVAPDYR</sequence>
<name>A0A1I7H7N2_9BACL</name>
<feature type="domain" description="Amidase" evidence="1">
    <location>
        <begin position="24"/>
        <end position="445"/>
    </location>
</feature>
<proteinExistence type="predicted"/>
<dbReference type="STRING" id="392015.SAMN05421543_10425"/>
<dbReference type="EMBL" id="FPBV01000004">
    <property type="protein sequence ID" value="SFU56649.1"/>
    <property type="molecule type" value="Genomic_DNA"/>
</dbReference>
<dbReference type="eggNOG" id="COG0154">
    <property type="taxonomic scope" value="Bacteria"/>
</dbReference>
<dbReference type="InterPro" id="IPR020556">
    <property type="entry name" value="Amidase_CS"/>
</dbReference>
<dbReference type="PANTHER" id="PTHR11895:SF176">
    <property type="entry name" value="AMIDASE AMID-RELATED"/>
    <property type="match status" value="1"/>
</dbReference>
<keyword evidence="3" id="KW-1185">Reference proteome</keyword>
<dbReference type="InterPro" id="IPR036928">
    <property type="entry name" value="AS_sf"/>
</dbReference>
<evidence type="ECO:0000313" key="3">
    <source>
        <dbReference type="Proteomes" id="UP000183508"/>
    </source>
</evidence>
<keyword evidence="2" id="KW-0808">Transferase</keyword>
<dbReference type="InterPro" id="IPR023631">
    <property type="entry name" value="Amidase_dom"/>
</dbReference>
<dbReference type="OrthoDB" id="9811471at2"/>
<dbReference type="Gene3D" id="3.90.1300.10">
    <property type="entry name" value="Amidase signature (AS) domain"/>
    <property type="match status" value="1"/>
</dbReference>
<dbReference type="Proteomes" id="UP000183508">
    <property type="component" value="Unassembled WGS sequence"/>
</dbReference>
<dbReference type="RefSeq" id="WP_074950164.1">
    <property type="nucleotide sequence ID" value="NZ_FPBV01000004.1"/>
</dbReference>
<protein>
    <submittedName>
        <fullName evidence="2">Aspartyl-tRNA(Asn)/glutamyl-tRNA(Gln) amidotransferase subunit A</fullName>
    </submittedName>
</protein>
<dbReference type="PANTHER" id="PTHR11895">
    <property type="entry name" value="TRANSAMIDASE"/>
    <property type="match status" value="1"/>
</dbReference>
<dbReference type="GO" id="GO:0016740">
    <property type="term" value="F:transferase activity"/>
    <property type="evidence" value="ECO:0007669"/>
    <property type="project" value="UniProtKB-KW"/>
</dbReference>
<dbReference type="InterPro" id="IPR000120">
    <property type="entry name" value="Amidase"/>
</dbReference>
<organism evidence="2 3">
    <name type="scientific">Alicyclobacillus macrosporangiidus</name>
    <dbReference type="NCBI Taxonomy" id="392015"/>
    <lineage>
        <taxon>Bacteria</taxon>
        <taxon>Bacillati</taxon>
        <taxon>Bacillota</taxon>
        <taxon>Bacilli</taxon>
        <taxon>Bacillales</taxon>
        <taxon>Alicyclobacillaceae</taxon>
        <taxon>Alicyclobacillus</taxon>
    </lineage>
</organism>
<reference evidence="3" key="1">
    <citation type="submission" date="2016-10" db="EMBL/GenBank/DDBJ databases">
        <authorList>
            <person name="Varghese N."/>
        </authorList>
    </citation>
    <scope>NUCLEOTIDE SEQUENCE [LARGE SCALE GENOMIC DNA]</scope>
    <source>
        <strain evidence="3">DSM 17980</strain>
    </source>
</reference>
<gene>
    <name evidence="2" type="ORF">SAMN05421543_10425</name>
</gene>
<evidence type="ECO:0000313" key="2">
    <source>
        <dbReference type="EMBL" id="SFU56649.1"/>
    </source>
</evidence>
<dbReference type="SUPFAM" id="SSF75304">
    <property type="entry name" value="Amidase signature (AS) enzymes"/>
    <property type="match status" value="1"/>
</dbReference>
<accession>A0A1I7H7N2</accession>